<feature type="region of interest" description="Disordered" evidence="7">
    <location>
        <begin position="752"/>
        <end position="812"/>
    </location>
</feature>
<feature type="compositionally biased region" description="Basic and acidic residues" evidence="7">
    <location>
        <begin position="449"/>
        <end position="465"/>
    </location>
</feature>
<feature type="region of interest" description="Disordered" evidence="7">
    <location>
        <begin position="449"/>
        <end position="536"/>
    </location>
</feature>
<feature type="transmembrane region" description="Helical" evidence="8">
    <location>
        <begin position="258"/>
        <end position="277"/>
    </location>
</feature>
<evidence type="ECO:0000256" key="6">
    <source>
        <dbReference type="ARBA" id="ARBA00023136"/>
    </source>
</evidence>
<organism evidence="9 10">
    <name type="scientific">Aureococcus anophagefferens</name>
    <name type="common">Harmful bloom alga</name>
    <dbReference type="NCBI Taxonomy" id="44056"/>
    <lineage>
        <taxon>Eukaryota</taxon>
        <taxon>Sar</taxon>
        <taxon>Stramenopiles</taxon>
        <taxon>Ochrophyta</taxon>
        <taxon>Pelagophyceae</taxon>
        <taxon>Pelagomonadales</taxon>
        <taxon>Pelagomonadaceae</taxon>
        <taxon>Aureococcus</taxon>
    </lineage>
</organism>
<keyword evidence="3 8" id="KW-0812">Transmembrane</keyword>
<keyword evidence="4 8" id="KW-1133">Transmembrane helix</keyword>
<accession>A0ABR1GCL2</accession>
<reference evidence="9 10" key="1">
    <citation type="submission" date="2024-03" db="EMBL/GenBank/DDBJ databases">
        <title>Aureococcus anophagefferens CCMP1851 and Kratosvirus quantuckense: Draft genome of a second virus-susceptible host strain in the model system.</title>
        <authorList>
            <person name="Chase E."/>
            <person name="Truchon A.R."/>
            <person name="Schepens W."/>
            <person name="Wilhelm S.W."/>
        </authorList>
    </citation>
    <scope>NUCLEOTIDE SEQUENCE [LARGE SCALE GENOMIC DNA]</scope>
    <source>
        <strain evidence="9 10">CCMP1851</strain>
    </source>
</reference>
<feature type="transmembrane region" description="Helical" evidence="8">
    <location>
        <begin position="216"/>
        <end position="238"/>
    </location>
</feature>
<dbReference type="EMBL" id="JBBJCI010000035">
    <property type="protein sequence ID" value="KAK7253546.1"/>
    <property type="molecule type" value="Genomic_DNA"/>
</dbReference>
<evidence type="ECO:0000256" key="4">
    <source>
        <dbReference type="ARBA" id="ARBA00022989"/>
    </source>
</evidence>
<dbReference type="PANTHER" id="PTHR31064:SF30">
    <property type="entry name" value="HIGH-AFFINITY POTASSIUM TRANSPORT PROTEIN-RELATED"/>
    <property type="match status" value="1"/>
</dbReference>
<name>A0ABR1GCL2_AURAN</name>
<dbReference type="Pfam" id="PF02386">
    <property type="entry name" value="TrkH"/>
    <property type="match status" value="2"/>
</dbReference>
<dbReference type="InterPro" id="IPR003445">
    <property type="entry name" value="Cat_transpt"/>
</dbReference>
<evidence type="ECO:0000256" key="5">
    <source>
        <dbReference type="ARBA" id="ARBA00023065"/>
    </source>
</evidence>
<feature type="compositionally biased region" description="Low complexity" evidence="7">
    <location>
        <begin position="508"/>
        <end position="517"/>
    </location>
</feature>
<comment type="caution">
    <text evidence="9">The sequence shown here is derived from an EMBL/GenBank/DDBJ whole genome shotgun (WGS) entry which is preliminary data.</text>
</comment>
<sequence length="812" mass="88116">MDDETKLEEGFEEEAADAAPAEAAFLPPMNTPVDDALRRACGAVVDGGSADGAPDDPLIVTNAEAGLKGTRQFRFVRWVVAFLVGFSVAGGTCLYAVERGRHGWFDCVFLALNCLTSTGLSSIALDHLRPASQLILGLLMQLGSAVVLSLVPVVLRLRALERALPRCDDPRMLASMLPKRRKFRWCSTSRVADVTFDLDHYRVVPQWLVEYKALVLLVRVVVVYQVVVYLVFFGALNWYVDVTHSAEKLGPGEAGVAVWQWSAFTVVSSFTNCGLTLQAKSFQGFESHGMLLFLVAFCALLGNVLYPAMVRWIVVCLSAAAPRGSNRKIFYRYLLLHGRECYSCLFVSQQTWLLLSMQFGLFALQIAATLTLSWGDEGYRGMWYGRKLGLAAFEAINTRHAGSTALELDKLRGGTLLVQLLNMWLAPVPYVVVLRTTSALLRGNARRATVDERARRSREASREGTPRPSARARPPATRPTICSSASATAARGAGGAGRRGARGERATRGGTTSAAGSCRALLSREPEPAASRQLRPSLPRADSDFFFARARRRAPTVDGLREEADEDAMVDTRLLLMLKYPDDKAPLRERVALRYSALRYHVRRLLRDATRVSGAARDALIIFSAWVAVAAAEGYRPGAAKQATIDATVSGGDDDGHQQTTSAALFFALFEITSAFGNVGLSLGSLRHQDRAADFSQDLNAISLICVAIVCLFGRTRDLPATLDSSLALPKMDDATRSTMFSVPRLSASEDYGGYAPPATPSSGGSVGPLSISQGQATPRLPALGRFSPLKKGDDERPSESQRPEVPDTISV</sequence>
<gene>
    <name evidence="9" type="primary">TRK1</name>
    <name evidence="9" type="ORF">SO694_000011140</name>
</gene>
<feature type="transmembrane region" description="Helical" evidence="8">
    <location>
        <begin position="104"/>
        <end position="125"/>
    </location>
</feature>
<dbReference type="PANTHER" id="PTHR31064">
    <property type="entry name" value="POTASSIUM TRANSPORT PROTEIN DDB_G0292412-RELATED"/>
    <property type="match status" value="1"/>
</dbReference>
<feature type="transmembrane region" description="Helical" evidence="8">
    <location>
        <begin position="289"/>
        <end position="309"/>
    </location>
</feature>
<evidence type="ECO:0000256" key="3">
    <source>
        <dbReference type="ARBA" id="ARBA00022692"/>
    </source>
</evidence>
<feature type="transmembrane region" description="Helical" evidence="8">
    <location>
        <begin position="75"/>
        <end position="97"/>
    </location>
</feature>
<evidence type="ECO:0000313" key="10">
    <source>
        <dbReference type="Proteomes" id="UP001363151"/>
    </source>
</evidence>
<feature type="compositionally biased region" description="Basic and acidic residues" evidence="7">
    <location>
        <begin position="791"/>
        <end position="806"/>
    </location>
</feature>
<dbReference type="InterPro" id="IPR051143">
    <property type="entry name" value="TrkH_K-transport"/>
</dbReference>
<keyword evidence="2" id="KW-0813">Transport</keyword>
<keyword evidence="5" id="KW-0406">Ion transport</keyword>
<dbReference type="Proteomes" id="UP001363151">
    <property type="component" value="Unassembled WGS sequence"/>
</dbReference>
<comment type="subcellular location">
    <subcellularLocation>
        <location evidence="1">Membrane</location>
        <topology evidence="1">Multi-pass membrane protein</topology>
    </subcellularLocation>
</comment>
<proteinExistence type="predicted"/>
<feature type="compositionally biased region" description="Low complexity" evidence="7">
    <location>
        <begin position="466"/>
        <end position="491"/>
    </location>
</feature>
<evidence type="ECO:0000256" key="2">
    <source>
        <dbReference type="ARBA" id="ARBA00022448"/>
    </source>
</evidence>
<protein>
    <submittedName>
        <fullName evidence="9">High-affinity potassium ion transmembrane transporter</fullName>
    </submittedName>
</protein>
<feature type="transmembrane region" description="Helical" evidence="8">
    <location>
        <begin position="131"/>
        <end position="155"/>
    </location>
</feature>
<keyword evidence="6 8" id="KW-0472">Membrane</keyword>
<evidence type="ECO:0000256" key="1">
    <source>
        <dbReference type="ARBA" id="ARBA00004141"/>
    </source>
</evidence>
<keyword evidence="10" id="KW-1185">Reference proteome</keyword>
<evidence type="ECO:0000256" key="8">
    <source>
        <dbReference type="SAM" id="Phobius"/>
    </source>
</evidence>
<evidence type="ECO:0000256" key="7">
    <source>
        <dbReference type="SAM" id="MobiDB-lite"/>
    </source>
</evidence>
<evidence type="ECO:0000313" key="9">
    <source>
        <dbReference type="EMBL" id="KAK7253546.1"/>
    </source>
</evidence>